<reference evidence="3" key="1">
    <citation type="journal article" date="2023" name="Mol. Biol. Evol.">
        <title>Third-Generation Sequencing Reveals the Adaptive Role of the Epigenome in Three Deep-Sea Polychaetes.</title>
        <authorList>
            <person name="Perez M."/>
            <person name="Aroh O."/>
            <person name="Sun Y."/>
            <person name="Lan Y."/>
            <person name="Juniper S.K."/>
            <person name="Young C.R."/>
            <person name="Angers B."/>
            <person name="Qian P.Y."/>
        </authorList>
    </citation>
    <scope>NUCLEOTIDE SEQUENCE</scope>
    <source>
        <strain evidence="3">P08H-3</strain>
    </source>
</reference>
<dbReference type="PROSITE" id="PS50041">
    <property type="entry name" value="C_TYPE_LECTIN_2"/>
    <property type="match status" value="1"/>
</dbReference>
<evidence type="ECO:0000256" key="1">
    <source>
        <dbReference type="ARBA" id="ARBA00023157"/>
    </source>
</evidence>
<dbReference type="AlphaFoldDB" id="A0AAD9IS32"/>
<feature type="domain" description="C-type lectin" evidence="2">
    <location>
        <begin position="25"/>
        <end position="120"/>
    </location>
</feature>
<keyword evidence="1" id="KW-1015">Disulfide bond</keyword>
<dbReference type="InterPro" id="IPR001304">
    <property type="entry name" value="C-type_lectin-like"/>
</dbReference>
<evidence type="ECO:0000313" key="4">
    <source>
        <dbReference type="Proteomes" id="UP001208570"/>
    </source>
</evidence>
<dbReference type="PROSITE" id="PS00615">
    <property type="entry name" value="C_TYPE_LECTIN_1"/>
    <property type="match status" value="1"/>
</dbReference>
<dbReference type="Gene3D" id="3.10.100.10">
    <property type="entry name" value="Mannose-Binding Protein A, subunit A"/>
    <property type="match status" value="1"/>
</dbReference>
<feature type="non-terminal residue" evidence="3">
    <location>
        <position position="1"/>
    </location>
</feature>
<organism evidence="3 4">
    <name type="scientific">Paralvinella palmiformis</name>
    <dbReference type="NCBI Taxonomy" id="53620"/>
    <lineage>
        <taxon>Eukaryota</taxon>
        <taxon>Metazoa</taxon>
        <taxon>Spiralia</taxon>
        <taxon>Lophotrochozoa</taxon>
        <taxon>Annelida</taxon>
        <taxon>Polychaeta</taxon>
        <taxon>Sedentaria</taxon>
        <taxon>Canalipalpata</taxon>
        <taxon>Terebellida</taxon>
        <taxon>Terebelliformia</taxon>
        <taxon>Alvinellidae</taxon>
        <taxon>Paralvinella</taxon>
    </lineage>
</organism>
<accession>A0AAD9IS32</accession>
<dbReference type="SMART" id="SM00034">
    <property type="entry name" value="CLECT"/>
    <property type="match status" value="1"/>
</dbReference>
<dbReference type="EMBL" id="JAODUP010001546">
    <property type="protein sequence ID" value="KAK2139947.1"/>
    <property type="molecule type" value="Genomic_DNA"/>
</dbReference>
<evidence type="ECO:0000313" key="3">
    <source>
        <dbReference type="EMBL" id="KAK2139947.1"/>
    </source>
</evidence>
<dbReference type="SUPFAM" id="SSF56436">
    <property type="entry name" value="C-type lectin-like"/>
    <property type="match status" value="1"/>
</dbReference>
<keyword evidence="4" id="KW-1185">Reference proteome</keyword>
<proteinExistence type="predicted"/>
<comment type="caution">
    <text evidence="3">The sequence shown here is derived from an EMBL/GenBank/DDBJ whole genome shotgun (WGS) entry which is preliminary data.</text>
</comment>
<dbReference type="InterPro" id="IPR018378">
    <property type="entry name" value="C-type_lectin_CS"/>
</dbReference>
<evidence type="ECO:0000259" key="2">
    <source>
        <dbReference type="PROSITE" id="PS50041"/>
    </source>
</evidence>
<name>A0AAD9IS32_9ANNE</name>
<sequence>WCPEKMTYNLRTGLCIANKSEVHIHEGESFCKKLHPGAHLIDIMSEEEQLAYLPVLESFDDIWTSAIRSAGEGNNLYWPNSGKPLIYTNWHPNQPSVEANEYICLMMRKRFLYRWGDHRCRWDAGTALCEW</sequence>
<protein>
    <recommendedName>
        <fullName evidence="2">C-type lectin domain-containing protein</fullName>
    </recommendedName>
</protein>
<dbReference type="CDD" id="cd00037">
    <property type="entry name" value="CLECT"/>
    <property type="match status" value="1"/>
</dbReference>
<dbReference type="InterPro" id="IPR016187">
    <property type="entry name" value="CTDL_fold"/>
</dbReference>
<dbReference type="InterPro" id="IPR016186">
    <property type="entry name" value="C-type_lectin-like/link_sf"/>
</dbReference>
<gene>
    <name evidence="3" type="ORF">LSH36_1546g00017</name>
</gene>
<dbReference type="Proteomes" id="UP001208570">
    <property type="component" value="Unassembled WGS sequence"/>
</dbReference>